<sequence>MICSTPRTRQLTRKFLRRRASNQLASMTPLDLLLSVVELSDCPTTTYIQLLGLTHAVRAVIFGTARDLSFRCRPDEGEFPGRRRPPFRWMPWRLSFDPARGPSDSHWWVRTSRSWRRATRAPPGSGDYPILGRVLTALGRGASGGTLRELVLPEIWHPARLAACFQMARSPVLERVSLAALAACGGVGAAVGANLTHLTLHLESDLVGMVGLCRRLVSLDLPIECPGLAALLAANEPTLRDLTLRGPPSCGRPPCPTVPDAGRRSERRSQPTAPAGPP</sequence>
<gene>
    <name evidence="2" type="ORF">PAPYR_11249</name>
</gene>
<proteinExistence type="predicted"/>
<evidence type="ECO:0000313" key="2">
    <source>
        <dbReference type="EMBL" id="KAJ4454130.1"/>
    </source>
</evidence>
<organism evidence="2 3">
    <name type="scientific">Paratrimastix pyriformis</name>
    <dbReference type="NCBI Taxonomy" id="342808"/>
    <lineage>
        <taxon>Eukaryota</taxon>
        <taxon>Metamonada</taxon>
        <taxon>Preaxostyla</taxon>
        <taxon>Paratrimastigidae</taxon>
        <taxon>Paratrimastix</taxon>
    </lineage>
</organism>
<dbReference type="Proteomes" id="UP001141327">
    <property type="component" value="Unassembled WGS sequence"/>
</dbReference>
<dbReference type="EMBL" id="JAPMOS010000183">
    <property type="protein sequence ID" value="KAJ4454130.1"/>
    <property type="molecule type" value="Genomic_DNA"/>
</dbReference>
<evidence type="ECO:0000313" key="3">
    <source>
        <dbReference type="Proteomes" id="UP001141327"/>
    </source>
</evidence>
<reference evidence="2" key="1">
    <citation type="journal article" date="2022" name="bioRxiv">
        <title>Genomics of Preaxostyla Flagellates Illuminates Evolutionary Transitions and the Path Towards Mitochondrial Loss.</title>
        <authorList>
            <person name="Novak L.V.F."/>
            <person name="Treitli S.C."/>
            <person name="Pyrih J."/>
            <person name="Halakuc P."/>
            <person name="Pipaliya S.V."/>
            <person name="Vacek V."/>
            <person name="Brzon O."/>
            <person name="Soukal P."/>
            <person name="Eme L."/>
            <person name="Dacks J.B."/>
            <person name="Karnkowska A."/>
            <person name="Elias M."/>
            <person name="Hampl V."/>
        </authorList>
    </citation>
    <scope>NUCLEOTIDE SEQUENCE</scope>
    <source>
        <strain evidence="2">RCP-MX</strain>
    </source>
</reference>
<evidence type="ECO:0000256" key="1">
    <source>
        <dbReference type="SAM" id="MobiDB-lite"/>
    </source>
</evidence>
<protein>
    <submittedName>
        <fullName evidence="2">Uncharacterized protein</fullName>
    </submittedName>
</protein>
<feature type="region of interest" description="Disordered" evidence="1">
    <location>
        <begin position="243"/>
        <end position="278"/>
    </location>
</feature>
<accession>A0ABQ8U9Y4</accession>
<comment type="caution">
    <text evidence="2">The sequence shown here is derived from an EMBL/GenBank/DDBJ whole genome shotgun (WGS) entry which is preliminary data.</text>
</comment>
<keyword evidence="3" id="KW-1185">Reference proteome</keyword>
<name>A0ABQ8U9Y4_9EUKA</name>